<dbReference type="Pfam" id="PF03476">
    <property type="entry name" value="MOSC_N"/>
    <property type="match status" value="1"/>
</dbReference>
<dbReference type="EMBL" id="JASPKY010000922">
    <property type="protein sequence ID" value="KAK9680191.1"/>
    <property type="molecule type" value="Genomic_DNA"/>
</dbReference>
<evidence type="ECO:0000259" key="1">
    <source>
        <dbReference type="Pfam" id="PF03476"/>
    </source>
</evidence>
<evidence type="ECO:0000313" key="3">
    <source>
        <dbReference type="Proteomes" id="UP001458880"/>
    </source>
</evidence>
<evidence type="ECO:0000313" key="2">
    <source>
        <dbReference type="EMBL" id="KAK9680191.1"/>
    </source>
</evidence>
<accession>A0AAW1HU91</accession>
<name>A0AAW1HU91_POPJA</name>
<sequence length="236" mass="27002">MSLALAMVVTIVALIAGASYYYHKWTTNIPKKWTSVSNVKQLFLYPLKSGRRREVQSMYCTNVGPMILENNVPLRDRYFIVYGEDSKEFKTARTYPKLILIHTSIDDNGDAVFTAPEQEPLVIKFPNPEDEPVIITVQRKAPAETLDCGDEAAAWLSRYILDEPLGIRLGHYSSTFKRNLNLQYPKYFSNYENMRLESAGIYTDLTSYHLINEASVDAWMVKIWMHSLKKTGTGSK</sequence>
<organism evidence="2 3">
    <name type="scientific">Popillia japonica</name>
    <name type="common">Japanese beetle</name>
    <dbReference type="NCBI Taxonomy" id="7064"/>
    <lineage>
        <taxon>Eukaryota</taxon>
        <taxon>Metazoa</taxon>
        <taxon>Ecdysozoa</taxon>
        <taxon>Arthropoda</taxon>
        <taxon>Hexapoda</taxon>
        <taxon>Insecta</taxon>
        <taxon>Pterygota</taxon>
        <taxon>Neoptera</taxon>
        <taxon>Endopterygota</taxon>
        <taxon>Coleoptera</taxon>
        <taxon>Polyphaga</taxon>
        <taxon>Scarabaeiformia</taxon>
        <taxon>Scarabaeidae</taxon>
        <taxon>Rutelinae</taxon>
        <taxon>Popillia</taxon>
    </lineage>
</organism>
<feature type="domain" description="Molybdenum cofactor sulfurase middle" evidence="1">
    <location>
        <begin position="37"/>
        <end position="160"/>
    </location>
</feature>
<reference evidence="2 3" key="1">
    <citation type="journal article" date="2024" name="BMC Genomics">
        <title>De novo assembly and annotation of Popillia japonica's genome with initial clues to its potential as an invasive pest.</title>
        <authorList>
            <person name="Cucini C."/>
            <person name="Boschi S."/>
            <person name="Funari R."/>
            <person name="Cardaioli E."/>
            <person name="Iannotti N."/>
            <person name="Marturano G."/>
            <person name="Paoli F."/>
            <person name="Bruttini M."/>
            <person name="Carapelli A."/>
            <person name="Frati F."/>
            <person name="Nardi F."/>
        </authorList>
    </citation>
    <scope>NUCLEOTIDE SEQUENCE [LARGE SCALE GENOMIC DNA]</scope>
    <source>
        <strain evidence="2">DMR45628</strain>
    </source>
</reference>
<dbReference type="SUPFAM" id="SSF141673">
    <property type="entry name" value="MOSC N-terminal domain-like"/>
    <property type="match status" value="1"/>
</dbReference>
<keyword evidence="3" id="KW-1185">Reference proteome</keyword>
<protein>
    <submittedName>
        <fullName evidence="2">MOSC N-terminal beta barrel domain</fullName>
    </submittedName>
</protein>
<dbReference type="AlphaFoldDB" id="A0AAW1HU91"/>
<proteinExistence type="predicted"/>
<gene>
    <name evidence="2" type="ORF">QE152_g39279</name>
</gene>
<comment type="caution">
    <text evidence="2">The sequence shown here is derived from an EMBL/GenBank/DDBJ whole genome shotgun (WGS) entry which is preliminary data.</text>
</comment>
<dbReference type="InterPro" id="IPR005303">
    <property type="entry name" value="MOCOS_middle"/>
</dbReference>
<dbReference type="Proteomes" id="UP001458880">
    <property type="component" value="Unassembled WGS sequence"/>
</dbReference>